<dbReference type="Gene3D" id="6.10.250.2090">
    <property type="match status" value="1"/>
</dbReference>
<evidence type="ECO:0000313" key="1">
    <source>
        <dbReference type="EMBL" id="KAK2155883.1"/>
    </source>
</evidence>
<comment type="caution">
    <text evidence="1">The sequence shown here is derived from an EMBL/GenBank/DDBJ whole genome shotgun (WGS) entry which is preliminary data.</text>
</comment>
<sequence>MAAEAEATREARAKVIAAEGEHKASRALRQAADIINESPSALQLRYLQTLNSISAEKNSTIIFPLPIDMLSGFMKK</sequence>
<dbReference type="GO" id="GO:0005886">
    <property type="term" value="C:plasma membrane"/>
    <property type="evidence" value="ECO:0007669"/>
    <property type="project" value="InterPro"/>
</dbReference>
<reference evidence="1" key="1">
    <citation type="journal article" date="2023" name="Mol. Biol. Evol.">
        <title>Third-Generation Sequencing Reveals the Adaptive Role of the Epigenome in Three Deep-Sea Polychaetes.</title>
        <authorList>
            <person name="Perez M."/>
            <person name="Aroh O."/>
            <person name="Sun Y."/>
            <person name="Lan Y."/>
            <person name="Juniper S.K."/>
            <person name="Young C.R."/>
            <person name="Angers B."/>
            <person name="Qian P.Y."/>
        </authorList>
    </citation>
    <scope>NUCLEOTIDE SEQUENCE</scope>
    <source>
        <strain evidence="1">P08H-3</strain>
    </source>
</reference>
<protein>
    <submittedName>
        <fullName evidence="1">Uncharacterized protein</fullName>
    </submittedName>
</protein>
<accession>A0AAD9JMD6</accession>
<proteinExistence type="predicted"/>
<dbReference type="AlphaFoldDB" id="A0AAD9JMD6"/>
<gene>
    <name evidence="1" type="ORF">LSH36_228g02017</name>
</gene>
<name>A0AAD9JMD6_9ANNE</name>
<keyword evidence="2" id="KW-1185">Reference proteome</keyword>
<dbReference type="PANTHER" id="PTHR10264">
    <property type="entry name" value="BAND 7 PROTEIN-RELATED"/>
    <property type="match status" value="1"/>
</dbReference>
<organism evidence="1 2">
    <name type="scientific">Paralvinella palmiformis</name>
    <dbReference type="NCBI Taxonomy" id="53620"/>
    <lineage>
        <taxon>Eukaryota</taxon>
        <taxon>Metazoa</taxon>
        <taxon>Spiralia</taxon>
        <taxon>Lophotrochozoa</taxon>
        <taxon>Annelida</taxon>
        <taxon>Polychaeta</taxon>
        <taxon>Sedentaria</taxon>
        <taxon>Canalipalpata</taxon>
        <taxon>Terebellida</taxon>
        <taxon>Terebelliformia</taxon>
        <taxon>Alvinellidae</taxon>
        <taxon>Paralvinella</taxon>
    </lineage>
</organism>
<dbReference type="Proteomes" id="UP001208570">
    <property type="component" value="Unassembled WGS sequence"/>
</dbReference>
<dbReference type="EMBL" id="JAODUP010000228">
    <property type="protein sequence ID" value="KAK2155883.1"/>
    <property type="molecule type" value="Genomic_DNA"/>
</dbReference>
<evidence type="ECO:0000313" key="2">
    <source>
        <dbReference type="Proteomes" id="UP001208570"/>
    </source>
</evidence>
<dbReference type="InterPro" id="IPR043202">
    <property type="entry name" value="Band-7_stomatin-like"/>
</dbReference>
<dbReference type="PANTHER" id="PTHR10264:SF19">
    <property type="entry name" value="AT06885P-RELATED"/>
    <property type="match status" value="1"/>
</dbReference>